<keyword evidence="2" id="KW-1185">Reference proteome</keyword>
<proteinExistence type="predicted"/>
<sequence length="70" mass="8298">MGEFSLSCLLRMYNTKRISYMQTLTTVGISDRLHDWWNLQYTINRMARPSTPEVLPRHMLSHEALTREQA</sequence>
<evidence type="ECO:0000313" key="1">
    <source>
        <dbReference type="EMBL" id="PSR77632.1"/>
    </source>
</evidence>
<dbReference type="EMBL" id="MLYV02000787">
    <property type="protein sequence ID" value="PSR77632.1"/>
    <property type="molecule type" value="Genomic_DNA"/>
</dbReference>
<name>A0A2R6NVM9_9APHY</name>
<dbReference type="Proteomes" id="UP000186601">
    <property type="component" value="Unassembled WGS sequence"/>
</dbReference>
<evidence type="ECO:0000313" key="2">
    <source>
        <dbReference type="Proteomes" id="UP000186601"/>
    </source>
</evidence>
<protein>
    <submittedName>
        <fullName evidence="1">Uncharacterized protein</fullName>
    </submittedName>
</protein>
<dbReference type="AlphaFoldDB" id="A0A2R6NVM9"/>
<organism evidence="1 2">
    <name type="scientific">Hermanssonia centrifuga</name>
    <dbReference type="NCBI Taxonomy" id="98765"/>
    <lineage>
        <taxon>Eukaryota</taxon>
        <taxon>Fungi</taxon>
        <taxon>Dikarya</taxon>
        <taxon>Basidiomycota</taxon>
        <taxon>Agaricomycotina</taxon>
        <taxon>Agaricomycetes</taxon>
        <taxon>Polyporales</taxon>
        <taxon>Meruliaceae</taxon>
        <taxon>Hermanssonia</taxon>
    </lineage>
</organism>
<reference evidence="1 2" key="1">
    <citation type="submission" date="2018-02" db="EMBL/GenBank/DDBJ databases">
        <title>Genome sequence of the basidiomycete white-rot fungus Phlebia centrifuga.</title>
        <authorList>
            <person name="Granchi Z."/>
            <person name="Peng M."/>
            <person name="de Vries R.P."/>
            <person name="Hilden K."/>
            <person name="Makela M.R."/>
            <person name="Grigoriev I."/>
            <person name="Riley R."/>
        </authorList>
    </citation>
    <scope>NUCLEOTIDE SEQUENCE [LARGE SCALE GENOMIC DNA]</scope>
    <source>
        <strain evidence="1 2">FBCC195</strain>
    </source>
</reference>
<gene>
    <name evidence="1" type="ORF">PHLCEN_2v7822</name>
</gene>
<comment type="caution">
    <text evidence="1">The sequence shown here is derived from an EMBL/GenBank/DDBJ whole genome shotgun (WGS) entry which is preliminary data.</text>
</comment>
<accession>A0A2R6NVM9</accession>